<geneLocation type="plastid" evidence="3"/>
<feature type="transmembrane region" description="Helical" evidence="2">
    <location>
        <begin position="134"/>
        <end position="155"/>
    </location>
</feature>
<dbReference type="AlphaFoldDB" id="A0A2I4S6W8"/>
<keyword evidence="2" id="KW-0812">Transmembrane</keyword>
<gene>
    <name evidence="3" type="primary">ycf1</name>
</gene>
<feature type="transmembrane region" description="Helical" evidence="2">
    <location>
        <begin position="100"/>
        <end position="122"/>
    </location>
</feature>
<keyword evidence="2" id="KW-0472">Membrane</keyword>
<feature type="transmembrane region" description="Helical" evidence="2">
    <location>
        <begin position="167"/>
        <end position="185"/>
    </location>
</feature>
<name>A0A2I4S6W8_9CHLO</name>
<keyword evidence="2" id="KW-1133">Transmembrane helix</keyword>
<sequence length="826" mass="95701">MSFVTTIRDYVETLNIISDSLGQNVTLPSFIYETFLYVLKTLQSGLVYIVSFRWIRDFTLLPIVLPQFSSSLFKETFFLETPSKVFFEFLEIPDLHQNKLLLGFFNSFFLSLPFSVIHIISVRRLLIQGIRSGVFSIGGYLAGQLSFLTCVVFGVREILLPWLTLEPLNYLIGIILIFRIIYPMTREPLKELKDWVDPRSKAKYKAFFLTSFLLAWCEQTSVFQYLGNLTLSSNVTILESFSSTSSISSFFTHFLYLFGIACGSVFFTGLWGFFFLQVKNWVIFYTPLFTSSFIQWINKTSFVLVLALSLTSIPFYGFEYLVTGPLGFVSQDTIFKNTPLDQNRVKDYARGTTGLSGLESNLQYIDLDLSPFDRGEYLTVTPPDVAEALSFEDLNYRGEFDWTTRNGKVSGITDSRGGFFTLSKILKKQKKTQIESQSPIREKLETNRLLSDTSPVLNGSELDTNSEIVKRYLEFYDRKTEDLDNFSLPYKSLYSVSFPTDYLRKNSQFESQIEQKIKDKYYSNPVYKSLLALDIDLFLKRQPQKYQLNASQELDLYTKRKMLESYYDSVRSYSQLPYSDIFESFFDGAKSFSNKVYNQQFKGTLRSVRRLFAIRLDSESKEQESQTILKFDQPLYQLPEKQIFSPYHEELKNQSKTSEELGRKGPDRKKFGKRNNFVNNPLYAGWDEHLRKFVITNKFLPRTLAGYKVNVEPETRQFFDQSAGAKQGQKIKFTVWPLSKDKLQKTKTESAIPYVTLYKYLDEKSKEGLGSQDFVTLPANLERWEFQQSRNEKGKEQKLTEPSLVPKRGGFIWPGNSKIKVPSFSQ</sequence>
<protein>
    <submittedName>
        <fullName evidence="3">Hypothetical chloroplast RF1</fullName>
    </submittedName>
</protein>
<keyword evidence="3" id="KW-0934">Plastid</keyword>
<feature type="transmembrane region" description="Helical" evidence="2">
    <location>
        <begin position="296"/>
        <end position="318"/>
    </location>
</feature>
<reference evidence="3" key="1">
    <citation type="journal article" date="2017" name="Sci. Rep.">
        <title>Multiple origins of endosymbionts in Chlorellaceae with no reductive effects on the plastid or mitochondrial genomes.</title>
        <authorList>
            <person name="Fan W."/>
            <person name="Guo W."/>
            <person name="Van Etten J.L."/>
            <person name="Mower J.P."/>
        </authorList>
    </citation>
    <scope>NUCLEOTIDE SEQUENCE</scope>
</reference>
<accession>A0A2I4S6W8</accession>
<feature type="compositionally biased region" description="Basic and acidic residues" evidence="1">
    <location>
        <begin position="650"/>
        <end position="669"/>
    </location>
</feature>
<proteinExistence type="predicted"/>
<evidence type="ECO:0000256" key="1">
    <source>
        <dbReference type="SAM" id="MobiDB-lite"/>
    </source>
</evidence>
<feature type="region of interest" description="Disordered" evidence="1">
    <location>
        <begin position="650"/>
        <end position="670"/>
    </location>
</feature>
<evidence type="ECO:0000256" key="2">
    <source>
        <dbReference type="SAM" id="Phobius"/>
    </source>
</evidence>
<dbReference type="EMBL" id="KY629617">
    <property type="protein sequence ID" value="AST08777.1"/>
    <property type="molecule type" value="Genomic_DNA"/>
</dbReference>
<evidence type="ECO:0000313" key="3">
    <source>
        <dbReference type="EMBL" id="AST08777.1"/>
    </source>
</evidence>
<feature type="transmembrane region" description="Helical" evidence="2">
    <location>
        <begin position="254"/>
        <end position="276"/>
    </location>
</feature>
<organism evidence="3">
    <name type="scientific">Chlorella sp. ATCC 30562</name>
    <dbReference type="NCBI Taxonomy" id="2025116"/>
    <lineage>
        <taxon>Eukaryota</taxon>
        <taxon>Viridiplantae</taxon>
        <taxon>Chlorophyta</taxon>
        <taxon>core chlorophytes</taxon>
        <taxon>Trebouxiophyceae</taxon>
        <taxon>Chlorellales</taxon>
        <taxon>Chlorellaceae</taxon>
        <taxon>Chlorella clade</taxon>
        <taxon>Chlorella</taxon>
    </lineage>
</organism>